<dbReference type="AlphaFoldDB" id="A0A3P3XP48"/>
<gene>
    <name evidence="2" type="ORF">SPIRO4BDMA_40628</name>
</gene>
<feature type="compositionally biased region" description="Basic residues" evidence="1">
    <location>
        <begin position="1"/>
        <end position="11"/>
    </location>
</feature>
<feature type="compositionally biased region" description="Basic and acidic residues" evidence="1">
    <location>
        <begin position="31"/>
        <end position="54"/>
    </location>
</feature>
<proteinExistence type="predicted"/>
<sequence>MGRQHQGHHHHGEPEVLPRETETGKGIGSKGTKDDIGYDTKGANDKGVFKKSTEADNTDPFPALDIIL</sequence>
<feature type="compositionally biased region" description="Basic and acidic residues" evidence="1">
    <location>
        <begin position="12"/>
        <end position="23"/>
    </location>
</feature>
<accession>A0A3P3XP48</accession>
<evidence type="ECO:0000313" key="2">
    <source>
        <dbReference type="EMBL" id="SLM18056.1"/>
    </source>
</evidence>
<evidence type="ECO:0000256" key="1">
    <source>
        <dbReference type="SAM" id="MobiDB-lite"/>
    </source>
</evidence>
<protein>
    <submittedName>
        <fullName evidence="2">Uncharacterized protein</fullName>
    </submittedName>
</protein>
<reference evidence="2" key="1">
    <citation type="submission" date="2017-02" db="EMBL/GenBank/DDBJ databases">
        <authorList>
            <person name="Regsiter A."/>
            <person name="William W."/>
        </authorList>
    </citation>
    <scope>NUCLEOTIDE SEQUENCE</scope>
    <source>
        <strain evidence="2">BdmA 4</strain>
    </source>
</reference>
<name>A0A3P3XP48_9SPIR</name>
<dbReference type="EMBL" id="FWDO01000004">
    <property type="protein sequence ID" value="SLM18056.1"/>
    <property type="molecule type" value="Genomic_DNA"/>
</dbReference>
<feature type="region of interest" description="Disordered" evidence="1">
    <location>
        <begin position="1"/>
        <end position="68"/>
    </location>
</feature>
<organism evidence="2">
    <name type="scientific">uncultured spirochete</name>
    <dbReference type="NCBI Taxonomy" id="156406"/>
    <lineage>
        <taxon>Bacteria</taxon>
        <taxon>Pseudomonadati</taxon>
        <taxon>Spirochaetota</taxon>
        <taxon>Spirochaetia</taxon>
        <taxon>Spirochaetales</taxon>
        <taxon>environmental samples</taxon>
    </lineage>
</organism>